<evidence type="ECO:0000256" key="3">
    <source>
        <dbReference type="ARBA" id="ARBA00023242"/>
    </source>
</evidence>
<dbReference type="InterPro" id="IPR031105">
    <property type="entry name" value="TRP_plant"/>
</dbReference>
<evidence type="ECO:0000256" key="4">
    <source>
        <dbReference type="SAM" id="MobiDB-lite"/>
    </source>
</evidence>
<comment type="subcellular location">
    <subcellularLocation>
        <location evidence="1">Nucleus</location>
    </subcellularLocation>
</comment>
<sequence>MVLRKSKYYGFDGFQVPSFPRAPRSARGRGLHRQKIEDNRICAIELLASLAGKLLQGSESSSACSNASEADDQPAVGNDVIKQEPDEDNIPKSEHFDQRSCEESVYIPGLPSQNSNKKCVLKESPSAAGDFRLNPSLIVTKSDSSERVCHDVKSIVERGSPDLGVGHVETAFSRQKGADGLGTPGSTNNSTCSSKDPLELCIKFPAVNNPDNNISTSSCRDHIRHENHPTLGSGDNGEKFSSCNKLMAPKPMSFRPPSHIGDRRIRKLLTSKYWKKAPKLKDCELPRAALDRGIKPLYHKRKFSYNHKRYQHEPLYKRRRFPDCSLIVTSDGGFSSESVCNSPENGTNGEKNGSVAMFDGANGASASVIGHQSSFHKKNSDVRFSIKSFRVPELFIEVPETATVGSLKRTVMEAMTAILGGGLHVGMLFHGKEIRDDDRTLLQNGITSAENLNTLGFTLEPSLLHASSIACTEDPPALPPSNTSQPIPRSSVPPVLDSGSSDMLPDFPSLTNSERNTENNHESVSSLTDMLPDITMPEAKALVSVSPMRAEALAIVPVGQKPRRSEFVQRRTRRPFSVSEVEALVHAVEELGTGRWRDVKLRSFENANHRTYVDLKDKWKTLVHTAKIAPQQRRGEPVPQELLDRVLAAHGYWSQHPAKQHAKNQTAILRITDAPAVRDGIEGMPIVM</sequence>
<dbReference type="EMBL" id="GGEC01010804">
    <property type="protein sequence ID" value="MBW91287.1"/>
    <property type="molecule type" value="Transcribed_RNA"/>
</dbReference>
<dbReference type="AlphaFoldDB" id="A0A2P2JCX8"/>
<dbReference type="PROSITE" id="PS51294">
    <property type="entry name" value="HTH_MYB"/>
    <property type="match status" value="1"/>
</dbReference>
<evidence type="ECO:0000259" key="5">
    <source>
        <dbReference type="PROSITE" id="PS50090"/>
    </source>
</evidence>
<dbReference type="GO" id="GO:0042162">
    <property type="term" value="F:telomeric DNA binding"/>
    <property type="evidence" value="ECO:0007669"/>
    <property type="project" value="UniProtKB-ARBA"/>
</dbReference>
<protein>
    <submittedName>
        <fullName evidence="7">Uncharacterized protein</fullName>
    </submittedName>
</protein>
<feature type="domain" description="Myb-like" evidence="5">
    <location>
        <begin position="568"/>
        <end position="623"/>
    </location>
</feature>
<evidence type="ECO:0000313" key="7">
    <source>
        <dbReference type="EMBL" id="MBW91287.1"/>
    </source>
</evidence>
<feature type="region of interest" description="Disordered" evidence="4">
    <location>
        <begin position="61"/>
        <end position="98"/>
    </location>
</feature>
<dbReference type="InterPro" id="IPR057625">
    <property type="entry name" value="TPR1-6-like_ubiquitin"/>
</dbReference>
<dbReference type="SUPFAM" id="SSF54236">
    <property type="entry name" value="Ubiquitin-like"/>
    <property type="match status" value="1"/>
</dbReference>
<evidence type="ECO:0000259" key="6">
    <source>
        <dbReference type="PROSITE" id="PS51294"/>
    </source>
</evidence>
<dbReference type="EMBL" id="GGEC01010806">
    <property type="protein sequence ID" value="MBW91289.1"/>
    <property type="molecule type" value="Transcribed_RNA"/>
</dbReference>
<dbReference type="Pfam" id="PF23603">
    <property type="entry name" value="Ubiquitin_TPR1"/>
    <property type="match status" value="1"/>
</dbReference>
<evidence type="ECO:0000256" key="1">
    <source>
        <dbReference type="ARBA" id="ARBA00004123"/>
    </source>
</evidence>
<dbReference type="SUPFAM" id="SSF46689">
    <property type="entry name" value="Homeodomain-like"/>
    <property type="match status" value="1"/>
</dbReference>
<dbReference type="SMART" id="SM00717">
    <property type="entry name" value="SANT"/>
    <property type="match status" value="1"/>
</dbReference>
<feature type="domain" description="HTH myb-type" evidence="6">
    <location>
        <begin position="569"/>
        <end position="627"/>
    </location>
</feature>
<dbReference type="InterPro" id="IPR009057">
    <property type="entry name" value="Homeodomain-like_sf"/>
</dbReference>
<feature type="compositionally biased region" description="Basic and acidic residues" evidence="4">
    <location>
        <begin position="81"/>
        <end position="98"/>
    </location>
</feature>
<proteinExistence type="predicted"/>
<accession>A0A2P2JCX8</accession>
<dbReference type="PANTHER" id="PTHR21717">
    <property type="entry name" value="TELOMERIC REPEAT BINDING PROTEIN"/>
    <property type="match status" value="1"/>
</dbReference>
<dbReference type="InterPro" id="IPR001005">
    <property type="entry name" value="SANT/Myb"/>
</dbReference>
<reference evidence="7" key="1">
    <citation type="submission" date="2018-02" db="EMBL/GenBank/DDBJ databases">
        <title>Rhizophora mucronata_Transcriptome.</title>
        <authorList>
            <person name="Meera S.P."/>
            <person name="Sreeshan A."/>
            <person name="Augustine A."/>
        </authorList>
    </citation>
    <scope>NUCLEOTIDE SEQUENCE</scope>
    <source>
        <tissue evidence="7">Leaf</tissue>
    </source>
</reference>
<dbReference type="CDD" id="cd11660">
    <property type="entry name" value="SANT_TRF"/>
    <property type="match status" value="1"/>
</dbReference>
<dbReference type="Gene3D" id="1.10.246.220">
    <property type="match status" value="1"/>
</dbReference>
<keyword evidence="2" id="KW-0238">DNA-binding</keyword>
<dbReference type="PROSITE" id="PS50090">
    <property type="entry name" value="MYB_LIKE"/>
    <property type="match status" value="1"/>
</dbReference>
<organism evidence="7">
    <name type="scientific">Rhizophora mucronata</name>
    <name type="common">Asiatic mangrove</name>
    <dbReference type="NCBI Taxonomy" id="61149"/>
    <lineage>
        <taxon>Eukaryota</taxon>
        <taxon>Viridiplantae</taxon>
        <taxon>Streptophyta</taxon>
        <taxon>Embryophyta</taxon>
        <taxon>Tracheophyta</taxon>
        <taxon>Spermatophyta</taxon>
        <taxon>Magnoliopsida</taxon>
        <taxon>eudicotyledons</taxon>
        <taxon>Gunneridae</taxon>
        <taxon>Pentapetalae</taxon>
        <taxon>rosids</taxon>
        <taxon>fabids</taxon>
        <taxon>Malpighiales</taxon>
        <taxon>Rhizophoraceae</taxon>
        <taxon>Rhizophora</taxon>
    </lineage>
</organism>
<keyword evidence="3" id="KW-0539">Nucleus</keyword>
<dbReference type="PANTHER" id="PTHR21717:SF73">
    <property type="entry name" value="TELOMERE-BINDING PROTEIN, PUTATIVE-RELATED"/>
    <property type="match status" value="1"/>
</dbReference>
<dbReference type="InterPro" id="IPR017930">
    <property type="entry name" value="Myb_dom"/>
</dbReference>
<name>A0A2P2JCX8_RHIMU</name>
<dbReference type="InterPro" id="IPR029071">
    <property type="entry name" value="Ubiquitin-like_domsf"/>
</dbReference>
<evidence type="ECO:0000256" key="2">
    <source>
        <dbReference type="ARBA" id="ARBA00023125"/>
    </source>
</evidence>
<dbReference type="GO" id="GO:0005634">
    <property type="term" value="C:nucleus"/>
    <property type="evidence" value="ECO:0007669"/>
    <property type="project" value="UniProtKB-SubCell"/>
</dbReference>
<feature type="region of interest" description="Disordered" evidence="4">
    <location>
        <begin position="471"/>
        <end position="528"/>
    </location>
</feature>